<keyword evidence="1" id="KW-0863">Zinc-finger</keyword>
<dbReference type="SMART" id="SM00343">
    <property type="entry name" value="ZnF_C2HC"/>
    <property type="match status" value="1"/>
</dbReference>
<dbReference type="Pfam" id="PF02023">
    <property type="entry name" value="SCAN"/>
    <property type="match status" value="1"/>
</dbReference>
<dbReference type="PROSITE" id="PS50804">
    <property type="entry name" value="SCAN_BOX"/>
    <property type="match status" value="1"/>
</dbReference>
<dbReference type="SUPFAM" id="SSF57756">
    <property type="entry name" value="Retrovirus zinc finger-like domains"/>
    <property type="match status" value="1"/>
</dbReference>
<dbReference type="KEGG" id="spu:115929984"/>
<dbReference type="InterPro" id="IPR038269">
    <property type="entry name" value="SCAN_sf"/>
</dbReference>
<protein>
    <recommendedName>
        <fullName evidence="8">CCHC-type domain-containing protein</fullName>
    </recommendedName>
</protein>
<name>A0A7M7PU60_STRPU</name>
<dbReference type="PANTHER" id="PTHR46888">
    <property type="entry name" value="ZINC KNUCKLE DOMAINCONTAINING PROTEIN-RELATED"/>
    <property type="match status" value="1"/>
</dbReference>
<evidence type="ECO:0000313" key="6">
    <source>
        <dbReference type="EnsemblMetazoa" id="XP_030856091"/>
    </source>
</evidence>
<dbReference type="AlphaFoldDB" id="A0A7M7PU60"/>
<evidence type="ECO:0000256" key="3">
    <source>
        <dbReference type="SAM" id="MobiDB-lite"/>
    </source>
</evidence>
<accession>A0A7M7PU60</accession>
<evidence type="ECO:0000313" key="7">
    <source>
        <dbReference type="Proteomes" id="UP000007110"/>
    </source>
</evidence>
<sequence>MASIDQIKEFSTLGREMSLAGSELNKFVSERCAEVLRVKELECDREEREKEVKLAELRVEERKNAGVDTGGLRLKIGKFDDTCDKFDAYITKFELVMASQKVPDSVRALHLISKLTGQALEVVNRMSRENRKDYEAVKRELMEFYHLTADGYRRKFRTAKPEKHEQPRQFSVRLKGYLQNWIELSNIEEDYDSLFDLILREQFVYCCPREVEVFVREGQDSSIDKVVERAMVYVGAHGLHTFGTPRNPGGFKPTVTSTQGGVSPAQPSVPKGNVNTKGFNSRTPSSKGGRAYDAGKLSARGCYMCGSQGHFKNECPLRKQIHSAQGMMTLEGTDFPTQRVEGNDSSQLVASGVEDTGYSIGSLKSVDSSPNANTVHLGLASICLLPVEANGLNSLEQARQSIVNKLGMAYDLVGAMTKHMPAVSGRLEKGNKAVSVLRDCGCTTCVVKSELVDEDQLIGYKQLVLLIDGTVREFSVASLTVDSPYYVGEIEALCMPHSLFDVVIGDITGAREPRDPDLNWVPKGGRVVSDVADQVNSDGESTIGEVKDTIEVQVVDEVERVEQVANISGVKEDIPGVMAVETRSQKEVKVKPLKGLKIGSPVFCIEPAGSVHEQKKDPSLSSLWNKVGREEVNLPMAGCCYISKESSEVCEDSAEDVEVQISDVDGADVTVMPPIHEKEERRRKGISQSLREYHEVFSDVP</sequence>
<proteinExistence type="predicted"/>
<evidence type="ECO:0000256" key="2">
    <source>
        <dbReference type="SAM" id="Coils"/>
    </source>
</evidence>
<feature type="domain" description="CCHC-type" evidence="4">
    <location>
        <begin position="302"/>
        <end position="316"/>
    </location>
</feature>
<evidence type="ECO:0000256" key="1">
    <source>
        <dbReference type="PROSITE-ProRule" id="PRU00047"/>
    </source>
</evidence>
<evidence type="ECO:0000259" key="4">
    <source>
        <dbReference type="PROSITE" id="PS50158"/>
    </source>
</evidence>
<keyword evidence="7" id="KW-1185">Reference proteome</keyword>
<dbReference type="Proteomes" id="UP000007110">
    <property type="component" value="Unassembled WGS sequence"/>
</dbReference>
<feature type="domain" description="SCAN box" evidence="5">
    <location>
        <begin position="153"/>
        <end position="227"/>
    </location>
</feature>
<dbReference type="EnsemblMetazoa" id="XM_031000231">
    <property type="protein sequence ID" value="XP_030856091"/>
    <property type="gene ID" value="LOC115929984"/>
</dbReference>
<organism evidence="6 7">
    <name type="scientific">Strongylocentrotus purpuratus</name>
    <name type="common">Purple sea urchin</name>
    <dbReference type="NCBI Taxonomy" id="7668"/>
    <lineage>
        <taxon>Eukaryota</taxon>
        <taxon>Metazoa</taxon>
        <taxon>Echinodermata</taxon>
        <taxon>Eleutherozoa</taxon>
        <taxon>Echinozoa</taxon>
        <taxon>Echinoidea</taxon>
        <taxon>Euechinoidea</taxon>
        <taxon>Echinacea</taxon>
        <taxon>Camarodonta</taxon>
        <taxon>Echinidea</taxon>
        <taxon>Strongylocentrotidae</taxon>
        <taxon>Strongylocentrotus</taxon>
    </lineage>
</organism>
<dbReference type="RefSeq" id="XP_030856091.1">
    <property type="nucleotide sequence ID" value="XM_031000231.1"/>
</dbReference>
<dbReference type="InterPro" id="IPR001878">
    <property type="entry name" value="Znf_CCHC"/>
</dbReference>
<feature type="region of interest" description="Disordered" evidence="3">
    <location>
        <begin position="256"/>
        <end position="291"/>
    </location>
</feature>
<keyword evidence="1" id="KW-0479">Metal-binding</keyword>
<dbReference type="Pfam" id="PF00098">
    <property type="entry name" value="zf-CCHC"/>
    <property type="match status" value="1"/>
</dbReference>
<keyword evidence="1" id="KW-0862">Zinc</keyword>
<evidence type="ECO:0008006" key="8">
    <source>
        <dbReference type="Google" id="ProtNLM"/>
    </source>
</evidence>
<dbReference type="GO" id="GO:0008270">
    <property type="term" value="F:zinc ion binding"/>
    <property type="evidence" value="ECO:0007669"/>
    <property type="project" value="UniProtKB-KW"/>
</dbReference>
<keyword evidence="2" id="KW-0175">Coiled coil</keyword>
<feature type="compositionally biased region" description="Polar residues" evidence="3">
    <location>
        <begin position="273"/>
        <end position="286"/>
    </location>
</feature>
<feature type="coiled-coil region" evidence="2">
    <location>
        <begin position="38"/>
        <end position="65"/>
    </location>
</feature>
<dbReference type="FunFam" id="1.10.4020.10:FF:000004">
    <property type="entry name" value="Zinc finger and SCAN domain containing 4"/>
    <property type="match status" value="1"/>
</dbReference>
<dbReference type="PANTHER" id="PTHR46888:SF1">
    <property type="entry name" value="RIBONUCLEASE H"/>
    <property type="match status" value="1"/>
</dbReference>
<dbReference type="PROSITE" id="PS50158">
    <property type="entry name" value="ZF_CCHC"/>
    <property type="match status" value="1"/>
</dbReference>
<dbReference type="GeneID" id="115929984"/>
<reference evidence="6" key="2">
    <citation type="submission" date="2021-01" db="UniProtKB">
        <authorList>
            <consortium name="EnsemblMetazoa"/>
        </authorList>
    </citation>
    <scope>IDENTIFICATION</scope>
</reference>
<dbReference type="InterPro" id="IPR036875">
    <property type="entry name" value="Znf_CCHC_sf"/>
</dbReference>
<dbReference type="OrthoDB" id="6380096at2759"/>
<dbReference type="SUPFAM" id="SSF47353">
    <property type="entry name" value="Retrovirus capsid dimerization domain-like"/>
    <property type="match status" value="1"/>
</dbReference>
<dbReference type="Gene3D" id="1.10.4020.10">
    <property type="entry name" value="DNA breaking-rejoining enzymes"/>
    <property type="match status" value="1"/>
</dbReference>
<evidence type="ECO:0000259" key="5">
    <source>
        <dbReference type="PROSITE" id="PS50804"/>
    </source>
</evidence>
<reference evidence="7" key="1">
    <citation type="submission" date="2015-02" db="EMBL/GenBank/DDBJ databases">
        <title>Genome sequencing for Strongylocentrotus purpuratus.</title>
        <authorList>
            <person name="Murali S."/>
            <person name="Liu Y."/>
            <person name="Vee V."/>
            <person name="English A."/>
            <person name="Wang M."/>
            <person name="Skinner E."/>
            <person name="Han Y."/>
            <person name="Muzny D.M."/>
            <person name="Worley K.C."/>
            <person name="Gibbs R.A."/>
        </authorList>
    </citation>
    <scope>NUCLEOTIDE SEQUENCE</scope>
</reference>
<dbReference type="InParanoid" id="A0A7M7PU60"/>
<dbReference type="GO" id="GO:0003676">
    <property type="term" value="F:nucleic acid binding"/>
    <property type="evidence" value="ECO:0007669"/>
    <property type="project" value="InterPro"/>
</dbReference>
<dbReference type="InterPro" id="IPR003309">
    <property type="entry name" value="SCAN_dom"/>
</dbReference>